<dbReference type="InterPro" id="IPR038765">
    <property type="entry name" value="Papain-like_cys_pep_sf"/>
</dbReference>
<dbReference type="SUPFAM" id="SSF54001">
    <property type="entry name" value="Cysteine proteinases"/>
    <property type="match status" value="1"/>
</dbReference>
<dbReference type="InterPro" id="IPR002477">
    <property type="entry name" value="Peptidoglycan-bd-like"/>
</dbReference>
<dbReference type="InterPro" id="IPR036366">
    <property type="entry name" value="PGBDSf"/>
</dbReference>
<dbReference type="SUPFAM" id="SSF47090">
    <property type="entry name" value="PGBD-like"/>
    <property type="match status" value="1"/>
</dbReference>
<dbReference type="AlphaFoldDB" id="A0A7V6DQ43"/>
<name>A0A7V6DQ43_9BACT</name>
<dbReference type="InterPro" id="IPR036365">
    <property type="entry name" value="PGBD-like_sf"/>
</dbReference>
<evidence type="ECO:0000313" key="2">
    <source>
        <dbReference type="EMBL" id="HHS29831.1"/>
    </source>
</evidence>
<feature type="domain" description="Peptidoglycan binding-like" evidence="1">
    <location>
        <begin position="205"/>
        <end position="261"/>
    </location>
</feature>
<gene>
    <name evidence="2" type="ORF">ENV52_09050</name>
</gene>
<organism evidence="2">
    <name type="scientific">Desulfobacca acetoxidans</name>
    <dbReference type="NCBI Taxonomy" id="60893"/>
    <lineage>
        <taxon>Bacteria</taxon>
        <taxon>Pseudomonadati</taxon>
        <taxon>Thermodesulfobacteriota</taxon>
        <taxon>Desulfobaccia</taxon>
        <taxon>Desulfobaccales</taxon>
        <taxon>Desulfobaccaceae</taxon>
        <taxon>Desulfobacca</taxon>
    </lineage>
</organism>
<evidence type="ECO:0000259" key="1">
    <source>
        <dbReference type="Pfam" id="PF01471"/>
    </source>
</evidence>
<dbReference type="Gene3D" id="3.90.1720.10">
    <property type="entry name" value="endopeptidase domain like (from Nostoc punctiforme)"/>
    <property type="match status" value="1"/>
</dbReference>
<reference evidence="2" key="1">
    <citation type="journal article" date="2020" name="mSystems">
        <title>Genome- and Community-Level Interaction Insights into Carbon Utilization and Element Cycling Functions of Hydrothermarchaeota in Hydrothermal Sediment.</title>
        <authorList>
            <person name="Zhou Z."/>
            <person name="Liu Y."/>
            <person name="Xu W."/>
            <person name="Pan J."/>
            <person name="Luo Z.H."/>
            <person name="Li M."/>
        </authorList>
    </citation>
    <scope>NUCLEOTIDE SEQUENCE [LARGE SCALE GENOMIC DNA]</scope>
    <source>
        <strain evidence="2">SpSt-767</strain>
    </source>
</reference>
<sequence length="266" mass="27979">MTILPSVPRCSGRNTLALVSFGRIDTTCLPGGQGMGTGKEIVKAALKHVGEQYVLGTVVPKNDPNWGGPWDCAEFVSWCVFQTARILYGCDDDQGDPAIADAYTGFWGRDARTLGKQISVAEAAGIPGAAVLRLGPKMGHIVISDGQGGTVEAASTKLGVICHTLSGRRWDMGILVPGISYEQGHGIPEPTPPGVIYRLASPLMRGEKIAQIQQKLASLGYDPGNADGVFGPRTFAAVMDFQKSNGLVPDGEVGPQTARAMGITFP</sequence>
<proteinExistence type="predicted"/>
<comment type="caution">
    <text evidence="2">The sequence shown here is derived from an EMBL/GenBank/DDBJ whole genome shotgun (WGS) entry which is preliminary data.</text>
</comment>
<protein>
    <submittedName>
        <fullName evidence="2">Peptidoglycan-binding protein</fullName>
    </submittedName>
</protein>
<accession>A0A7V6DQ43</accession>
<dbReference type="Gene3D" id="1.10.101.10">
    <property type="entry name" value="PGBD-like superfamily/PGBD"/>
    <property type="match status" value="1"/>
</dbReference>
<dbReference type="EMBL" id="DTGR01000142">
    <property type="protein sequence ID" value="HHS29831.1"/>
    <property type="molecule type" value="Genomic_DNA"/>
</dbReference>
<dbReference type="Pfam" id="PF01471">
    <property type="entry name" value="PG_binding_1"/>
    <property type="match status" value="1"/>
</dbReference>